<dbReference type="AlphaFoldDB" id="A0A172UNL4"/>
<feature type="signal peptide" evidence="1">
    <location>
        <begin position="1"/>
        <end position="19"/>
    </location>
</feature>
<gene>
    <name evidence="2" type="ORF">A7U43_15995</name>
</gene>
<evidence type="ECO:0000313" key="2">
    <source>
        <dbReference type="EMBL" id="ANE80606.1"/>
    </source>
</evidence>
<evidence type="ECO:0000256" key="1">
    <source>
        <dbReference type="SAM" id="SignalP"/>
    </source>
</evidence>
<accession>A0A172UNL4</accession>
<keyword evidence="1" id="KW-0732">Signal</keyword>
<reference evidence="2 3" key="1">
    <citation type="submission" date="2016-05" db="EMBL/GenBank/DDBJ databases">
        <title>Complete genome sequence of a phthalic acid esters degrading Mycobacterium sp. YC-RL4.</title>
        <authorList>
            <person name="Ren L."/>
            <person name="Fan S."/>
            <person name="Ruth N."/>
            <person name="Jia Y."/>
            <person name="Wang J."/>
            <person name="Qiao C."/>
        </authorList>
    </citation>
    <scope>NUCLEOTIDE SEQUENCE [LARGE SCALE GENOMIC DNA]</scope>
    <source>
        <strain evidence="2 3">YC-RL4</strain>
    </source>
</reference>
<dbReference type="EMBL" id="CP015596">
    <property type="protein sequence ID" value="ANE80606.1"/>
    <property type="molecule type" value="Genomic_DNA"/>
</dbReference>
<dbReference type="KEGG" id="madi:A7U43_15995"/>
<protein>
    <recommendedName>
        <fullName evidence="4">Secreted protein</fullName>
    </recommendedName>
</protein>
<sequence length="147" mass="15136">MKFLRFTATIGVAAGVAVAGSAMGGATSAAQGPSYQGGNCPSGMTCTHWCPGDPAIPGGQVLSWDWNVCHDWYWNSDGIVDVTTNIIYPWSGAPRPATPPPVVPPASPPQPLPPGTPFCSPRGSLIIIPPICDEIGVDMPPGSVRNG</sequence>
<evidence type="ECO:0000313" key="3">
    <source>
        <dbReference type="Proteomes" id="UP000077143"/>
    </source>
</evidence>
<dbReference type="STRING" id="1682113.A7U43_15995"/>
<name>A0A172UNL4_9MYCO</name>
<organism evidence="2 3">
    <name type="scientific">Mycobacterium adipatum</name>
    <dbReference type="NCBI Taxonomy" id="1682113"/>
    <lineage>
        <taxon>Bacteria</taxon>
        <taxon>Bacillati</taxon>
        <taxon>Actinomycetota</taxon>
        <taxon>Actinomycetes</taxon>
        <taxon>Mycobacteriales</taxon>
        <taxon>Mycobacteriaceae</taxon>
        <taxon>Mycobacterium</taxon>
    </lineage>
</organism>
<dbReference type="Proteomes" id="UP000077143">
    <property type="component" value="Chromosome"/>
</dbReference>
<dbReference type="OrthoDB" id="4744404at2"/>
<proteinExistence type="predicted"/>
<dbReference type="RefSeq" id="WP_067997139.1">
    <property type="nucleotide sequence ID" value="NZ_CP015596.1"/>
</dbReference>
<feature type="chain" id="PRO_5039625284" description="Secreted protein" evidence="1">
    <location>
        <begin position="20"/>
        <end position="147"/>
    </location>
</feature>
<keyword evidence="3" id="KW-1185">Reference proteome</keyword>
<evidence type="ECO:0008006" key="4">
    <source>
        <dbReference type="Google" id="ProtNLM"/>
    </source>
</evidence>